<sequence length="78" mass="8874">MSSPNIQTESGLDIALHVIRETHEKIIQKYWSVTNRKCKEQKTNYSNFTVSTGHTAVGLLQDMASSRIFTLGYLLSER</sequence>
<accession>A0A5B7GNC3</accession>
<reference evidence="1 2" key="1">
    <citation type="submission" date="2019-05" db="EMBL/GenBank/DDBJ databases">
        <title>Another draft genome of Portunus trituberculatus and its Hox gene families provides insights of decapod evolution.</title>
        <authorList>
            <person name="Jeong J.-H."/>
            <person name="Song I."/>
            <person name="Kim S."/>
            <person name="Choi T."/>
            <person name="Kim D."/>
            <person name="Ryu S."/>
            <person name="Kim W."/>
        </authorList>
    </citation>
    <scope>NUCLEOTIDE SEQUENCE [LARGE SCALE GENOMIC DNA]</scope>
    <source>
        <tissue evidence="1">Muscle</tissue>
    </source>
</reference>
<name>A0A5B7GNC3_PORTR</name>
<dbReference type="Proteomes" id="UP000324222">
    <property type="component" value="Unassembled WGS sequence"/>
</dbReference>
<proteinExistence type="predicted"/>
<dbReference type="EMBL" id="VSRR010016173">
    <property type="protein sequence ID" value="MPC59006.1"/>
    <property type="molecule type" value="Genomic_DNA"/>
</dbReference>
<dbReference type="AlphaFoldDB" id="A0A5B7GNC3"/>
<evidence type="ECO:0000313" key="2">
    <source>
        <dbReference type="Proteomes" id="UP000324222"/>
    </source>
</evidence>
<comment type="caution">
    <text evidence="1">The sequence shown here is derived from an EMBL/GenBank/DDBJ whole genome shotgun (WGS) entry which is preliminary data.</text>
</comment>
<protein>
    <submittedName>
        <fullName evidence="1">Uncharacterized protein</fullName>
    </submittedName>
</protein>
<evidence type="ECO:0000313" key="1">
    <source>
        <dbReference type="EMBL" id="MPC59006.1"/>
    </source>
</evidence>
<organism evidence="1 2">
    <name type="scientific">Portunus trituberculatus</name>
    <name type="common">Swimming crab</name>
    <name type="synonym">Neptunus trituberculatus</name>
    <dbReference type="NCBI Taxonomy" id="210409"/>
    <lineage>
        <taxon>Eukaryota</taxon>
        <taxon>Metazoa</taxon>
        <taxon>Ecdysozoa</taxon>
        <taxon>Arthropoda</taxon>
        <taxon>Crustacea</taxon>
        <taxon>Multicrustacea</taxon>
        <taxon>Malacostraca</taxon>
        <taxon>Eumalacostraca</taxon>
        <taxon>Eucarida</taxon>
        <taxon>Decapoda</taxon>
        <taxon>Pleocyemata</taxon>
        <taxon>Brachyura</taxon>
        <taxon>Eubrachyura</taxon>
        <taxon>Portunoidea</taxon>
        <taxon>Portunidae</taxon>
        <taxon>Portuninae</taxon>
        <taxon>Portunus</taxon>
    </lineage>
</organism>
<gene>
    <name evidence="1" type="ORF">E2C01_053021</name>
</gene>
<keyword evidence="2" id="KW-1185">Reference proteome</keyword>